<dbReference type="InterPro" id="IPR032675">
    <property type="entry name" value="LRR_dom_sf"/>
</dbReference>
<organism evidence="1 2">
    <name type="scientific">Stentor coeruleus</name>
    <dbReference type="NCBI Taxonomy" id="5963"/>
    <lineage>
        <taxon>Eukaryota</taxon>
        <taxon>Sar</taxon>
        <taxon>Alveolata</taxon>
        <taxon>Ciliophora</taxon>
        <taxon>Postciliodesmatophora</taxon>
        <taxon>Heterotrichea</taxon>
        <taxon>Heterotrichida</taxon>
        <taxon>Stentoridae</taxon>
        <taxon>Stentor</taxon>
    </lineage>
</organism>
<comment type="caution">
    <text evidence="1">The sequence shown here is derived from an EMBL/GenBank/DDBJ whole genome shotgun (WGS) entry which is preliminary data.</text>
</comment>
<dbReference type="AlphaFoldDB" id="A0A1R2CLN6"/>
<keyword evidence="2" id="KW-1185">Reference proteome</keyword>
<dbReference type="SUPFAM" id="SSF52047">
    <property type="entry name" value="RNI-like"/>
    <property type="match status" value="2"/>
</dbReference>
<dbReference type="OrthoDB" id="327418at2759"/>
<accession>A0A1R2CLN6</accession>
<evidence type="ECO:0000313" key="2">
    <source>
        <dbReference type="Proteomes" id="UP000187209"/>
    </source>
</evidence>
<reference evidence="1 2" key="1">
    <citation type="submission" date="2016-11" db="EMBL/GenBank/DDBJ databases">
        <title>The macronuclear genome of Stentor coeruleus: a giant cell with tiny introns.</title>
        <authorList>
            <person name="Slabodnick M."/>
            <person name="Ruby J.G."/>
            <person name="Reiff S.B."/>
            <person name="Swart E.C."/>
            <person name="Gosai S."/>
            <person name="Prabakaran S."/>
            <person name="Witkowska E."/>
            <person name="Larue G.E."/>
            <person name="Fisher S."/>
            <person name="Freeman R.M."/>
            <person name="Gunawardena J."/>
            <person name="Chu W."/>
            <person name="Stover N.A."/>
            <person name="Gregory B.D."/>
            <person name="Nowacki M."/>
            <person name="Derisi J."/>
            <person name="Roy S.W."/>
            <person name="Marshall W.F."/>
            <person name="Sood P."/>
        </authorList>
    </citation>
    <scope>NUCLEOTIDE SEQUENCE [LARGE SCALE GENOMIC DNA]</scope>
    <source>
        <strain evidence="1">WM001</strain>
    </source>
</reference>
<sequence>MKNFENDFNKIQLKKLSLKYLGISLKRKDTDEILESLEKNIGLEKFSLKFIEMPSRLLEIYSFLKTNFYLKCIKLPSFFSFNDTSAEELCKYIARSEILEELQVSDSIMINNSQFINAISMNRSLKILILKPSTISHYLKYKINVEATFELFNALASSLIEEFSISIFIDNSMNAFKCESLKLINPIEKFLECFENFISISKIRKITISIGILPTKYKMLLADLILKYVKLGKIEYFAGYNLKMLMENKLEILEIGKKDKLFVENHYMEGIISEIFRRLLTNADKILRIIKYNDSKTIIDVNKFIQSVTESKTLVLKQNTSSKRFDMLLSLYDYSMIILSTRIREIIVLDIRNINLDPFHDVFPELLKEFKSLEKLKFNFTSRNEHDINFSSIFKVISTSLKNVLYINFTYKNVFSRSVEEVFLSLMNYEPLRKFKFKNCVYAIKNYVPNSNLDSFISRSKIISLNLSETTFAYDQIIELAKGLEENKTITRLRLENIKYVEQTRVTVKDIIDRKIEAFLKILSALKQKKYEKLSLFNSDGLINESSVEDKYYKKYLKIISDILCNNPNLKEFNVRIALPYQFYFSYSEIILKAIEKNKGLKIINFFNIKEIFSDDEKAISFIREYYTNITFLKTDSIFLNYYKINSEFYKIMQIVFSELIKKCQTSHLNKFVNWVFESVNICNSQTLCLENCNINYERSKNIKFNLLDTFICLEKLMIFDNHITITEIEVIGKNLIKLEFLKTIILKNNRYSVSDLYAFLVPKNITCLKSYSNSLNIENISRLSEKIKSSRLQKLVLKDITILNDTQINVHFCEFIEAVICPYLRILKICMKYTHELLDILIQKLYAFKNLDYLCVSISENYHDFQVPIKNLISLIKSQKTLISKVKVHKYLWDLGKLKVKNDYDFRKCELNPADLMFFAELCEENVVKKVSCVDFSENAGIIDIYFAENISKIIRALGCNKVVIRKIGCEQRRIREIKDLLGIEERSLVNFILGD</sequence>
<evidence type="ECO:0000313" key="1">
    <source>
        <dbReference type="EMBL" id="OMJ89860.1"/>
    </source>
</evidence>
<proteinExistence type="predicted"/>
<protein>
    <submittedName>
        <fullName evidence="1">Uncharacterized protein</fullName>
    </submittedName>
</protein>
<gene>
    <name evidence="1" type="ORF">SteCoe_7844</name>
</gene>
<name>A0A1R2CLN6_9CILI</name>
<dbReference type="EMBL" id="MPUH01000115">
    <property type="protein sequence ID" value="OMJ89860.1"/>
    <property type="molecule type" value="Genomic_DNA"/>
</dbReference>
<dbReference type="Proteomes" id="UP000187209">
    <property type="component" value="Unassembled WGS sequence"/>
</dbReference>
<dbReference type="Gene3D" id="3.80.10.10">
    <property type="entry name" value="Ribonuclease Inhibitor"/>
    <property type="match status" value="3"/>
</dbReference>